<organism evidence="2 3">
    <name type="scientific">Streptomyces siamensis</name>
    <dbReference type="NCBI Taxonomy" id="1274986"/>
    <lineage>
        <taxon>Bacteria</taxon>
        <taxon>Bacillati</taxon>
        <taxon>Actinomycetota</taxon>
        <taxon>Actinomycetes</taxon>
        <taxon>Kitasatosporales</taxon>
        <taxon>Streptomycetaceae</taxon>
        <taxon>Streptomyces</taxon>
    </lineage>
</organism>
<evidence type="ECO:0000313" key="3">
    <source>
        <dbReference type="Proteomes" id="UP001501759"/>
    </source>
</evidence>
<evidence type="ECO:0000313" key="2">
    <source>
        <dbReference type="EMBL" id="GAA5012062.1"/>
    </source>
</evidence>
<evidence type="ECO:0000256" key="1">
    <source>
        <dbReference type="SAM" id="MobiDB-lite"/>
    </source>
</evidence>
<feature type="region of interest" description="Disordered" evidence="1">
    <location>
        <begin position="1"/>
        <end position="68"/>
    </location>
</feature>
<dbReference type="PANTHER" id="PTHR32419:SF6">
    <property type="entry name" value="GLUTATHIONE S-TRANSFERASE OMEGA-LIKE 1-RELATED"/>
    <property type="match status" value="1"/>
</dbReference>
<evidence type="ECO:0008006" key="4">
    <source>
        <dbReference type="Google" id="ProtNLM"/>
    </source>
</evidence>
<dbReference type="Gene3D" id="3.40.30.10">
    <property type="entry name" value="Glutaredoxin"/>
    <property type="match status" value="1"/>
</dbReference>
<dbReference type="PANTHER" id="PTHR32419">
    <property type="entry name" value="GLUTATHIONYL-HYDROQUINONE REDUCTASE"/>
    <property type="match status" value="1"/>
</dbReference>
<gene>
    <name evidence="2" type="ORF">GCM10023335_33740</name>
</gene>
<dbReference type="EMBL" id="BAABKB010000010">
    <property type="protein sequence ID" value="GAA5012062.1"/>
    <property type="molecule type" value="Genomic_DNA"/>
</dbReference>
<protein>
    <recommendedName>
        <fullName evidence="4">Cell envelope biogenesis protein OmpA</fullName>
    </recommendedName>
</protein>
<dbReference type="Proteomes" id="UP001501759">
    <property type="component" value="Unassembled WGS sequence"/>
</dbReference>
<feature type="compositionally biased region" description="Polar residues" evidence="1">
    <location>
        <begin position="1"/>
        <end position="17"/>
    </location>
</feature>
<dbReference type="InterPro" id="IPR036282">
    <property type="entry name" value="Glutathione-S-Trfase_C_sf"/>
</dbReference>
<reference evidence="3" key="1">
    <citation type="journal article" date="2019" name="Int. J. Syst. Evol. Microbiol.">
        <title>The Global Catalogue of Microorganisms (GCM) 10K type strain sequencing project: providing services to taxonomists for standard genome sequencing and annotation.</title>
        <authorList>
            <consortium name="The Broad Institute Genomics Platform"/>
            <consortium name="The Broad Institute Genome Sequencing Center for Infectious Disease"/>
            <person name="Wu L."/>
            <person name="Ma J."/>
        </authorList>
    </citation>
    <scope>NUCLEOTIDE SEQUENCE [LARGE SCALE GENOMIC DNA]</scope>
    <source>
        <strain evidence="3">JCM 18409</strain>
    </source>
</reference>
<feature type="compositionally biased region" description="Pro residues" evidence="1">
    <location>
        <begin position="31"/>
        <end position="42"/>
    </location>
</feature>
<accession>A0ABP9IXJ6</accession>
<dbReference type="Gene3D" id="1.20.1050.10">
    <property type="match status" value="1"/>
</dbReference>
<proteinExistence type="predicted"/>
<dbReference type="InterPro" id="IPR016639">
    <property type="entry name" value="GST_Omega/GSH"/>
</dbReference>
<keyword evidence="3" id="KW-1185">Reference proteome</keyword>
<dbReference type="SUPFAM" id="SSF47616">
    <property type="entry name" value="GST C-terminal domain-like"/>
    <property type="match status" value="1"/>
</dbReference>
<comment type="caution">
    <text evidence="2">The sequence shown here is derived from an EMBL/GenBank/DDBJ whole genome shotgun (WGS) entry which is preliminary data.</text>
</comment>
<sequence>MPKTSSRASDSGISSTCGGAAADASTSNPGAPAPCCPLPGDPGPAVSLPGLRPRGGAPSGPARAPRIRSRIGEGVAGGFYPAPHRYELYLSQDCPRSLRLSVTLRLLGLQDSVATTVLADPAATPEAFAGLRRAYEATWHHYEGPLTAPTLCDRWSGRVVSNHTPDILRDLAGLAGGGDAAYVTTLRPAALAADIDALSRLLDRDVTPAASADVLSTALAPLDRRLAVYPYVLGRRLTAADVDLWAALTQTGAAGVPADTLARHPRLDAYARRLGEHPAFRGARCQLTPRTRRDG</sequence>
<name>A0ABP9IXJ6_9ACTN</name>